<organism evidence="1 2">
    <name type="scientific">Catharanthus roseus</name>
    <name type="common">Madagascar periwinkle</name>
    <name type="synonym">Vinca rosea</name>
    <dbReference type="NCBI Taxonomy" id="4058"/>
    <lineage>
        <taxon>Eukaryota</taxon>
        <taxon>Viridiplantae</taxon>
        <taxon>Streptophyta</taxon>
        <taxon>Embryophyta</taxon>
        <taxon>Tracheophyta</taxon>
        <taxon>Spermatophyta</taxon>
        <taxon>Magnoliopsida</taxon>
        <taxon>eudicotyledons</taxon>
        <taxon>Gunneridae</taxon>
        <taxon>Pentapetalae</taxon>
        <taxon>asterids</taxon>
        <taxon>lamiids</taxon>
        <taxon>Gentianales</taxon>
        <taxon>Apocynaceae</taxon>
        <taxon>Rauvolfioideae</taxon>
        <taxon>Vinceae</taxon>
        <taxon>Catharanthinae</taxon>
        <taxon>Catharanthus</taxon>
    </lineage>
</organism>
<accession>A0ACC0A4Q3</accession>
<reference evidence="2" key="1">
    <citation type="journal article" date="2023" name="Nat. Plants">
        <title>Single-cell RNA sequencing provides a high-resolution roadmap for understanding the multicellular compartmentation of specialized metabolism.</title>
        <authorList>
            <person name="Sun S."/>
            <person name="Shen X."/>
            <person name="Li Y."/>
            <person name="Li Y."/>
            <person name="Wang S."/>
            <person name="Li R."/>
            <person name="Zhang H."/>
            <person name="Shen G."/>
            <person name="Guo B."/>
            <person name="Wei J."/>
            <person name="Xu J."/>
            <person name="St-Pierre B."/>
            <person name="Chen S."/>
            <person name="Sun C."/>
        </authorList>
    </citation>
    <scope>NUCLEOTIDE SEQUENCE [LARGE SCALE GENOMIC DNA]</scope>
</reference>
<name>A0ACC0A4Q3_CATRO</name>
<evidence type="ECO:0000313" key="1">
    <source>
        <dbReference type="EMBL" id="KAI5655885.1"/>
    </source>
</evidence>
<keyword evidence="2" id="KW-1185">Reference proteome</keyword>
<evidence type="ECO:0000313" key="2">
    <source>
        <dbReference type="Proteomes" id="UP001060085"/>
    </source>
</evidence>
<sequence>MVMAASSPSDSVFVILCFLFLSSLALATKYQEDDNVTLWANVVGPYNNPQETYSFYSLPYCRPSGVATKNTSDLGVLLKGNQLIDTQVDIKFKRDIHRISLCEVKLDAAAVKLFKDAISSSYWFELFLDDLPLWGFIGHEDYYNKVMIYTHWNIAIHYNGEQIIHVNFSQENPKPLEKGRQLNMTYSVNWIPTDTKFSRRFDVYLDHRFFEHQVHWFSIFNSLVMVVFLAGLVSKILMRTLCTEDGKHAREDIDLGLLEKELVEESGWKLLHGDVFRPPQNLALFSAIVGTGVQLMMLVFLLIIFAIFGRLYMWRGAITTAFLYCYALTSFVLGYTSGAIYFRYGGEKWKKAMILTAFLFPCIGFAISSILDIIAMFYGSLAPIPSNIMVVALAIWAFISLPLVVVGTLVGRNFGGAPNDPCRTNTIPRPIPEKRFYLTRSVICLMGGVLPFGSIFVEIYFVFTCLWNYKIYYLYGVLLLVFIILIIVTIFATILGTYMLLNAENHHWQWTSFLAGASIAIYIFLYSIYYYHVKTRISSFIQASIYFGSTLMLSLGLGILCGAVGYVASNLFVRWIYRNIKCE</sequence>
<gene>
    <name evidence="1" type="ORF">M9H77_24678</name>
</gene>
<comment type="caution">
    <text evidence="1">The sequence shown here is derived from an EMBL/GenBank/DDBJ whole genome shotgun (WGS) entry which is preliminary data.</text>
</comment>
<dbReference type="EMBL" id="CM044706">
    <property type="protein sequence ID" value="KAI5655885.1"/>
    <property type="molecule type" value="Genomic_DNA"/>
</dbReference>
<dbReference type="Proteomes" id="UP001060085">
    <property type="component" value="Linkage Group LG06"/>
</dbReference>
<proteinExistence type="predicted"/>
<protein>
    <submittedName>
        <fullName evidence="1">Uncharacterized protein</fullName>
    </submittedName>
</protein>